<accession>A0A1A6A2B5</accession>
<organism evidence="3">
    <name type="scientific">Kwoniella dejecticola CBS 10117</name>
    <dbReference type="NCBI Taxonomy" id="1296121"/>
    <lineage>
        <taxon>Eukaryota</taxon>
        <taxon>Fungi</taxon>
        <taxon>Dikarya</taxon>
        <taxon>Basidiomycota</taxon>
        <taxon>Agaricomycotina</taxon>
        <taxon>Tremellomycetes</taxon>
        <taxon>Tremellales</taxon>
        <taxon>Cryptococcaceae</taxon>
        <taxon>Kwoniella</taxon>
    </lineage>
</organism>
<keyword evidence="2" id="KW-0812">Transmembrane</keyword>
<feature type="compositionally biased region" description="Low complexity" evidence="1">
    <location>
        <begin position="705"/>
        <end position="718"/>
    </location>
</feature>
<protein>
    <submittedName>
        <fullName evidence="3">Uncharacterized protein</fullName>
    </submittedName>
</protein>
<feature type="compositionally biased region" description="Polar residues" evidence="1">
    <location>
        <begin position="596"/>
        <end position="619"/>
    </location>
</feature>
<feature type="region of interest" description="Disordered" evidence="1">
    <location>
        <begin position="254"/>
        <end position="275"/>
    </location>
</feature>
<gene>
    <name evidence="3" type="ORF">I303_05062</name>
    <name evidence="4" type="ORF">I303_105495</name>
</gene>
<feature type="compositionally biased region" description="Polar residues" evidence="1">
    <location>
        <begin position="518"/>
        <end position="550"/>
    </location>
</feature>
<feature type="compositionally biased region" description="Low complexity" evidence="1">
    <location>
        <begin position="650"/>
        <end position="661"/>
    </location>
</feature>
<dbReference type="OrthoDB" id="2565154at2759"/>
<feature type="region of interest" description="Disordered" evidence="1">
    <location>
        <begin position="398"/>
        <end position="426"/>
    </location>
</feature>
<dbReference type="AlphaFoldDB" id="A0A1A6A2B5"/>
<name>A0A1A6A2B5_9TREE</name>
<dbReference type="VEuPathDB" id="FungiDB:I303_05062"/>
<feature type="region of interest" description="Disordered" evidence="1">
    <location>
        <begin position="458"/>
        <end position="776"/>
    </location>
</feature>
<feature type="compositionally biased region" description="Polar residues" evidence="1">
    <location>
        <begin position="567"/>
        <end position="581"/>
    </location>
</feature>
<feature type="compositionally biased region" description="Basic and acidic residues" evidence="1">
    <location>
        <begin position="398"/>
        <end position="407"/>
    </location>
</feature>
<sequence length="776" mass="86892">MARKAVGRTLFVRVAEPHLTHDQGSGDEDWFQAHSTQVFLIFGSVLFLITLICIYSLLRGTNKPYFPACLRRRHGNRRFQIPSRKDKRKSRNQIHPQDERLSSFLSSSSANGLLPDTGTAYGNVPPHGQGMWGGSHHLPREGSGRRSKKLWRKTAYLTDLKRAQAQQQLAKSGIGINVSGNTDGNGFPPGWERVTPQSLYLSGNQAQAGAYIHLQEPPNAQGWHKRNTTVSSFGHQPPFEYDYGYEGDDRYEYEPWNNRPRPSNDSSSSFIAHGNPRPLSNYIPYNPDPIGAVSDQEVVYPQNIRPPISHHRRSYLSYMSNDPAYLEDLKSTNGARSVRSVQTTNSYSNSRKSYYPRSPASTYVPPRTSFQQYRDSQIQSQRQGQERHPIDRYGHEYEHEHEHENHHQYPPNYHQHDDPQYNQQYSRGMTNQYHPHAHSQPHPQQEEYFNHKQPLQIDDIENIPPSTPYTQPLYTPQTASKKNGDAGDDDDEDRGHERTPSMGSVRFPKPEPSPAPYTLSSTYSFPPKFDQSSPTINFRSSTQTQATIDTSRVFDDHDHLAGAADSSRMTATTSALGSGQHDTVIADDEGEMSDPYSPSKTEVNTKLNSGTIYSPSLYSKASRMSRIPSSPIVVEGEGEGVRPKKRNSGPSLSQSSNDNPSPNFPPPLTSSSLISPKSISPSDSPILKVEMETDTRTKDSDSQDSHTSLSSSSSTIIHKISRVKPPSLLRSTLPPKSPVPKSPSPLRYSSTFEGIEDMPSWMRESSPPLPSAGVKK</sequence>
<dbReference type="EMBL" id="CP144535">
    <property type="protein sequence ID" value="WWC62897.1"/>
    <property type="molecule type" value="Genomic_DNA"/>
</dbReference>
<dbReference type="Proteomes" id="UP000078595">
    <property type="component" value="Chromosome 6"/>
</dbReference>
<feature type="compositionally biased region" description="Low complexity" evidence="1">
    <location>
        <begin position="669"/>
        <end position="687"/>
    </location>
</feature>
<dbReference type="RefSeq" id="XP_018262047.1">
    <property type="nucleotide sequence ID" value="XM_018408356.1"/>
</dbReference>
<reference evidence="4" key="2">
    <citation type="submission" date="2013-07" db="EMBL/GenBank/DDBJ databases">
        <authorList>
            <consortium name="The Broad Institute Genome Sequencing Platform"/>
            <person name="Cuomo C."/>
            <person name="Litvintseva A."/>
            <person name="Chen Y."/>
            <person name="Heitman J."/>
            <person name="Sun S."/>
            <person name="Springer D."/>
            <person name="Dromer F."/>
            <person name="Young S.K."/>
            <person name="Zeng Q."/>
            <person name="Gargeya S."/>
            <person name="Fitzgerald M."/>
            <person name="Abouelleil A."/>
            <person name="Alvarado L."/>
            <person name="Berlin A.M."/>
            <person name="Chapman S.B."/>
            <person name="Dewar J."/>
            <person name="Goldberg J."/>
            <person name="Griggs A."/>
            <person name="Gujja S."/>
            <person name="Hansen M."/>
            <person name="Howarth C."/>
            <person name="Imamovic A."/>
            <person name="Larimer J."/>
            <person name="McCowan C."/>
            <person name="Murphy C."/>
            <person name="Pearson M."/>
            <person name="Priest M."/>
            <person name="Roberts A."/>
            <person name="Saif S."/>
            <person name="Shea T."/>
            <person name="Sykes S."/>
            <person name="Wortman J."/>
            <person name="Nusbaum C."/>
            <person name="Birren B."/>
        </authorList>
    </citation>
    <scope>NUCLEOTIDE SEQUENCE</scope>
    <source>
        <strain evidence="4">CBS 10117</strain>
    </source>
</reference>
<feature type="compositionally biased region" description="Polar residues" evidence="1">
    <location>
        <begin position="335"/>
        <end position="352"/>
    </location>
</feature>
<reference evidence="4" key="3">
    <citation type="submission" date="2024-02" db="EMBL/GenBank/DDBJ databases">
        <title>Comparative genomics of Cryptococcus and Kwoniella reveals pathogenesis evolution and contrasting modes of karyotype evolution via chromosome fusion or intercentromeric recombination.</title>
        <authorList>
            <person name="Coelho M.A."/>
            <person name="David-Palma M."/>
            <person name="Shea T."/>
            <person name="Bowers K."/>
            <person name="McGinley-Smith S."/>
            <person name="Mohammad A.W."/>
            <person name="Gnirke A."/>
            <person name="Yurkov A.M."/>
            <person name="Nowrousian M."/>
            <person name="Sun S."/>
            <person name="Cuomo C.A."/>
            <person name="Heitman J."/>
        </authorList>
    </citation>
    <scope>NUCLEOTIDE SEQUENCE</scope>
    <source>
        <strain evidence="4">CBS 10117</strain>
    </source>
</reference>
<feature type="transmembrane region" description="Helical" evidence="2">
    <location>
        <begin position="38"/>
        <end position="58"/>
    </location>
</feature>
<feature type="compositionally biased region" description="Low complexity" evidence="1">
    <location>
        <begin position="468"/>
        <end position="478"/>
    </location>
</feature>
<proteinExistence type="predicted"/>
<dbReference type="EMBL" id="KI894032">
    <property type="protein sequence ID" value="OBR84205.1"/>
    <property type="molecule type" value="Genomic_DNA"/>
</dbReference>
<feature type="compositionally biased region" description="Basic and acidic residues" evidence="1">
    <location>
        <begin position="689"/>
        <end position="704"/>
    </location>
</feature>
<evidence type="ECO:0000256" key="2">
    <source>
        <dbReference type="SAM" id="Phobius"/>
    </source>
</evidence>
<feature type="region of interest" description="Disordered" evidence="1">
    <location>
        <begin position="335"/>
        <end position="367"/>
    </location>
</feature>
<dbReference type="GeneID" id="28968761"/>
<evidence type="ECO:0000313" key="4">
    <source>
        <dbReference type="EMBL" id="WWC62897.1"/>
    </source>
</evidence>
<feature type="region of interest" description="Disordered" evidence="1">
    <location>
        <begin position="81"/>
        <end position="149"/>
    </location>
</feature>
<evidence type="ECO:0000313" key="3">
    <source>
        <dbReference type="EMBL" id="OBR84205.1"/>
    </source>
</evidence>
<keyword evidence="5" id="KW-1185">Reference proteome</keyword>
<dbReference type="KEGG" id="kdj:28968761"/>
<keyword evidence="2" id="KW-1133">Transmembrane helix</keyword>
<reference evidence="3" key="1">
    <citation type="submission" date="2013-07" db="EMBL/GenBank/DDBJ databases">
        <title>The Genome Sequence of Cryptococcus dejecticola CBS10117.</title>
        <authorList>
            <consortium name="The Broad Institute Genome Sequencing Platform"/>
            <person name="Cuomo C."/>
            <person name="Litvintseva A."/>
            <person name="Chen Y."/>
            <person name="Heitman J."/>
            <person name="Sun S."/>
            <person name="Springer D."/>
            <person name="Dromer F."/>
            <person name="Young S.K."/>
            <person name="Zeng Q."/>
            <person name="Gargeya S."/>
            <person name="Fitzgerald M."/>
            <person name="Abouelleil A."/>
            <person name="Alvarado L."/>
            <person name="Berlin A.M."/>
            <person name="Chapman S.B."/>
            <person name="Dewar J."/>
            <person name="Goldberg J."/>
            <person name="Griggs A."/>
            <person name="Gujja S."/>
            <person name="Hansen M."/>
            <person name="Howarth C."/>
            <person name="Imamovic A."/>
            <person name="Larimer J."/>
            <person name="McCowan C."/>
            <person name="Murphy C."/>
            <person name="Pearson M."/>
            <person name="Priest M."/>
            <person name="Roberts A."/>
            <person name="Saif S."/>
            <person name="Shea T."/>
            <person name="Sykes S."/>
            <person name="Wortman J."/>
            <person name="Nusbaum C."/>
            <person name="Birren B."/>
        </authorList>
    </citation>
    <scope>NUCLEOTIDE SEQUENCE [LARGE SCALE GENOMIC DNA]</scope>
    <source>
        <strain evidence="3">CBS 10117</strain>
    </source>
</reference>
<feature type="compositionally biased region" description="Low complexity" evidence="1">
    <location>
        <begin position="257"/>
        <end position="269"/>
    </location>
</feature>
<keyword evidence="2" id="KW-0472">Membrane</keyword>
<evidence type="ECO:0000256" key="1">
    <source>
        <dbReference type="SAM" id="MobiDB-lite"/>
    </source>
</evidence>
<evidence type="ECO:0000313" key="5">
    <source>
        <dbReference type="Proteomes" id="UP000078595"/>
    </source>
</evidence>